<dbReference type="InterPro" id="IPR057596">
    <property type="entry name" value="RDRP_core"/>
</dbReference>
<dbReference type="CDD" id="cd19165">
    <property type="entry name" value="HemeO"/>
    <property type="match status" value="1"/>
</dbReference>
<dbReference type="InterPro" id="IPR002051">
    <property type="entry name" value="Haem_Oase"/>
</dbReference>
<keyword evidence="4" id="KW-1185">Reference proteome</keyword>
<reference evidence="3" key="1">
    <citation type="submission" date="2021-10" db="EMBL/GenBank/DDBJ databases">
        <title>De novo Genome Assembly of Clathrus columnatus (Basidiomycota, Fungi) Using Illumina and Nanopore Sequence Data.</title>
        <authorList>
            <person name="Ogiso-Tanaka E."/>
            <person name="Itagaki H."/>
            <person name="Hosoya T."/>
            <person name="Hosaka K."/>
        </authorList>
    </citation>
    <scope>NUCLEOTIDE SEQUENCE</scope>
    <source>
        <strain evidence="3">MO-923</strain>
    </source>
</reference>
<dbReference type="Pfam" id="PF05183">
    <property type="entry name" value="RdRP"/>
    <property type="match status" value="1"/>
</dbReference>
<dbReference type="PANTHER" id="PTHR23079">
    <property type="entry name" value="RNA-DEPENDENT RNA POLYMERASE"/>
    <property type="match status" value="1"/>
</dbReference>
<dbReference type="Proteomes" id="UP001050691">
    <property type="component" value="Unassembled WGS sequence"/>
</dbReference>
<dbReference type="EMBL" id="BPWL01000011">
    <property type="protein sequence ID" value="GJJ15778.1"/>
    <property type="molecule type" value="Genomic_DNA"/>
</dbReference>
<evidence type="ECO:0000313" key="4">
    <source>
        <dbReference type="Proteomes" id="UP001050691"/>
    </source>
</evidence>
<evidence type="ECO:0000313" key="3">
    <source>
        <dbReference type="EMBL" id="GJJ15778.1"/>
    </source>
</evidence>
<dbReference type="SUPFAM" id="SSF48613">
    <property type="entry name" value="Heme oxygenase-like"/>
    <property type="match status" value="1"/>
</dbReference>
<dbReference type="Pfam" id="PF01126">
    <property type="entry name" value="Heme_oxygenase"/>
    <property type="match status" value="1"/>
</dbReference>
<dbReference type="PANTHER" id="PTHR23079:SF55">
    <property type="entry name" value="RNA-DIRECTED RNA POLYMERASE"/>
    <property type="match status" value="1"/>
</dbReference>
<dbReference type="InterPro" id="IPR007855">
    <property type="entry name" value="RDRP"/>
</dbReference>
<dbReference type="GO" id="GO:0004392">
    <property type="term" value="F:heme oxygenase (decyclizing) activity"/>
    <property type="evidence" value="ECO:0007669"/>
    <property type="project" value="InterPro"/>
</dbReference>
<dbReference type="GO" id="GO:0031380">
    <property type="term" value="C:nuclear RNA-directed RNA polymerase complex"/>
    <property type="evidence" value="ECO:0007669"/>
    <property type="project" value="TreeGrafter"/>
</dbReference>
<dbReference type="Gene3D" id="1.20.910.10">
    <property type="entry name" value="Heme oxygenase-like"/>
    <property type="match status" value="1"/>
</dbReference>
<evidence type="ECO:0000259" key="2">
    <source>
        <dbReference type="Pfam" id="PF05183"/>
    </source>
</evidence>
<dbReference type="GO" id="GO:0003968">
    <property type="term" value="F:RNA-directed RNA polymerase activity"/>
    <property type="evidence" value="ECO:0007669"/>
    <property type="project" value="UniProtKB-KW"/>
</dbReference>
<dbReference type="InterPro" id="IPR016084">
    <property type="entry name" value="Haem_Oase-like_multi-hlx"/>
</dbReference>
<proteinExistence type="predicted"/>
<evidence type="ECO:0000256" key="1">
    <source>
        <dbReference type="SAM" id="MobiDB-lite"/>
    </source>
</evidence>
<name>A0AAV5AT19_9AGAM</name>
<dbReference type="InterPro" id="IPR016053">
    <property type="entry name" value="Haem_Oase-like"/>
</dbReference>
<feature type="domain" description="RDRP core" evidence="2">
    <location>
        <begin position="508"/>
        <end position="1094"/>
    </location>
</feature>
<comment type="caution">
    <text evidence="3">The sequence shown here is derived from an EMBL/GenBank/DDBJ whole genome shotgun (WGS) entry which is preliminary data.</text>
</comment>
<feature type="region of interest" description="Disordered" evidence="1">
    <location>
        <begin position="208"/>
        <end position="230"/>
    </location>
</feature>
<sequence length="1611" mass="183480">MPPILLMRSSNKMRAFKDFKISDLIVVSFGGKPPHHPERTGSLPIEMQLFMTKIPYAVDAIDLTRQLRSIFHDTSPFTEIDSRGEYASPMNFNVFLFPDKRSRRNPHSGSGVLTLPTQQLANMAFSYFLANPLRMDGQAILVRHSNKDPRSDVLEEIRLLPYRDPQVLAESRNRLQAFSCDIRLDKVQFLWMCRDWVLSPEWDWSEGPEGWTSECSPEWDSNEDPGGSEFEYSPEWDWSEDFEGGEFEYFLRFLGETRQLVLVKRVESDGEWGLSPGELSIRMRYSHITSIDIDNECNILFHLSCPPSFEWEEPDKMEDIMAEMYGLITYVPPRQKLPISKDSRIPFVWSIVRARCEDKQQLDLFVQLAEMVNFTVLERTYLIETRNRFDKHTQNIIQSWFKTLNWKAAFQCEMLYRNQLVDAKELLDIHQDITELNNSRGLDFTVDIIKQLSIRLRRQWERNDEDGNDTVRQELQNAIVDIETNNGEPPTRHSGRRLFLCYHATISPAGTTLSGPFPDVSNRVIRQYIDNQDSFLRVSFTDENGLRFEFDNKEIDGAKYLEDHVGGILIKGFELGGRHFEFLGYSQSALKQHTVWFVSPFSHNGERIDSQTIRDSIGSHWSAELRRRPALYAARLSQAFTATNPTVTVNHGEIKYIRDIERNGHCFSDGNGSVSQELADEIHRALAGQRRRARVSTPSVFQIRIQGSKGVISIDPTLVGRKLLLRDSMKKFEAVHHHEIEIARSFDQPVKFYLNRPLIMILSGLEVPNDAFLDLQHAAVQQTNDAVKTAKGAYTLLESYGLGSSFTLPSTIISLENLGIPFQKQPDVDNSGIKDSFMDRSLQCAVHHVLREIKFKCRIPVPKCWKLVGIVDVYNELAENEIYAKVVENYGSDPIYLEGEVMISKSPTIHPGDVQIVYAIGRPPSTSHLGKLRNCVVFSQRGARPLPNQLSGSDLDGDEYDLVPLKSLRPPRTVNPGAYTPVGRLTLDRECTIEDIAQFVVKYMTNDTLGIIATRFLHIADTRGIFYRDCALLAELHSRAVDFPKNGVPVPFRAIPTAPRRVKPDWSAPEIITKSNEAYYYTSKSILGVLFRDVKLPEFDLQPQASKKRRRRRVRRDEEGELLEELMENLSLESIIPKDVISLALHRKLDQSIDLVSEPDLDVAISNLFAEFSSGLEQIAYAYSLSRNFYKRLSEEEILVGTIIAKTSQPRKRQDTISSMREATTELVQRILKDLEGDGNIEDWANRAWTAWKVSLINTSNGVFGAKCFGFVALRALLEGCVDGVREKIKSKLRGRTWRDAYCWSLGEAFSSEDLSNLGAQFCLSPVVHKRYVSESLDYTQDASTLLRFGTMAAHERAEKSSGAIMLTNGNLPKEEYVRFLVILWHIYSVLETTLDAHSSNPIISPTYNPRILSRTSALSADIAYFLQTSESDWKSHPLIASLYQDPPVEVKDYMASIKSAASSDDLSRLLAHAYVRYLGDLSGGQVIKRRIRKSYNLEDEQSLGTQFYDFEKLDGREPANIGDMRTIKMWFRDGLNESVGDNQDRKVKLVNEANLAFRLNEGILGILREGNDLKKASTSKPYENLLSITSFLLVALTVGALHFGLQRIGW</sequence>
<dbReference type="GO" id="GO:0006788">
    <property type="term" value="P:heme oxidation"/>
    <property type="evidence" value="ECO:0007669"/>
    <property type="project" value="InterPro"/>
</dbReference>
<dbReference type="GO" id="GO:0030422">
    <property type="term" value="P:siRNA processing"/>
    <property type="evidence" value="ECO:0007669"/>
    <property type="project" value="TreeGrafter"/>
</dbReference>
<dbReference type="GO" id="GO:0003723">
    <property type="term" value="F:RNA binding"/>
    <property type="evidence" value="ECO:0007669"/>
    <property type="project" value="UniProtKB-KW"/>
</dbReference>
<gene>
    <name evidence="3" type="ORF">Clacol_010056</name>
</gene>
<accession>A0AAV5AT19</accession>
<protein>
    <recommendedName>
        <fullName evidence="2">RDRP core domain-containing protein</fullName>
    </recommendedName>
</protein>
<organism evidence="3 4">
    <name type="scientific">Clathrus columnatus</name>
    <dbReference type="NCBI Taxonomy" id="1419009"/>
    <lineage>
        <taxon>Eukaryota</taxon>
        <taxon>Fungi</taxon>
        <taxon>Dikarya</taxon>
        <taxon>Basidiomycota</taxon>
        <taxon>Agaricomycotina</taxon>
        <taxon>Agaricomycetes</taxon>
        <taxon>Phallomycetidae</taxon>
        <taxon>Phallales</taxon>
        <taxon>Clathraceae</taxon>
        <taxon>Clathrus</taxon>
    </lineage>
</organism>